<name>A0AAP0Q342_9MAGN</name>
<dbReference type="SUPFAM" id="SSF51126">
    <property type="entry name" value="Pectin lyase-like"/>
    <property type="match status" value="1"/>
</dbReference>
<sequence>MHMASSTPSMAMRFLYYRLLILVLVIQVLTLQQYSFVGAMAAIRTTSGPSHLSTAILIRVDQSGEGDYKKIQDAIDAVPSNNTELYFIWVKPGTYTEKVVVPADKPFITISGSQVNTTVITWGDSGDIFESPTVSVLASDFVGRYLTIQNTFGKSERAVALRVSGDKAAFYGCRILSYQDTLLDDAGRHYYSNCYIEGATDFICGNAASLFEKCRINSLSEDGGAITAQRRMSPDEYTGFTFLGCRITGNGRAVLGRPWGDYSRVVFAYSYMAKAVVPQGWNDWGDPTKQSTVYYGQYKCYGPGGSASGRVKWSKVLTDDNVAPFMTKDMIGGRAWLRPLPTRFHRGSPVIAQTPPTAN</sequence>
<keyword evidence="4" id="KW-0378">Hydrolase</keyword>
<dbReference type="InterPro" id="IPR000070">
    <property type="entry name" value="Pectinesterase_cat"/>
</dbReference>
<dbReference type="FunFam" id="2.160.20.10:FF:000013">
    <property type="entry name" value="Pectinesterase"/>
    <property type="match status" value="1"/>
</dbReference>
<evidence type="ECO:0000313" key="11">
    <source>
        <dbReference type="Proteomes" id="UP001420932"/>
    </source>
</evidence>
<reference evidence="10 11" key="1">
    <citation type="submission" date="2024-01" db="EMBL/GenBank/DDBJ databases">
        <title>Genome assemblies of Stephania.</title>
        <authorList>
            <person name="Yang L."/>
        </authorList>
    </citation>
    <scope>NUCLEOTIDE SEQUENCE [LARGE SCALE GENOMIC DNA]</scope>
    <source>
        <strain evidence="10">YNDBR</strain>
        <tissue evidence="10">Leaf</tissue>
    </source>
</reference>
<dbReference type="Proteomes" id="UP001420932">
    <property type="component" value="Unassembled WGS sequence"/>
</dbReference>
<dbReference type="AlphaFoldDB" id="A0AAP0Q342"/>
<comment type="pathway">
    <text evidence="1">Glycan metabolism; pectin degradation; 2-dehydro-3-deoxy-D-gluconate from pectin: step 1/5.</text>
</comment>
<keyword evidence="11" id="KW-1185">Reference proteome</keyword>
<accession>A0AAP0Q342</accession>
<evidence type="ECO:0000313" key="10">
    <source>
        <dbReference type="EMBL" id="KAK9164169.1"/>
    </source>
</evidence>
<protein>
    <recommendedName>
        <fullName evidence="3">pectinesterase</fullName>
        <ecNumber evidence="3">3.1.1.11</ecNumber>
    </recommendedName>
</protein>
<dbReference type="GO" id="GO:0045490">
    <property type="term" value="P:pectin catabolic process"/>
    <property type="evidence" value="ECO:0007669"/>
    <property type="project" value="TreeGrafter"/>
</dbReference>
<dbReference type="PANTHER" id="PTHR31321:SF72">
    <property type="entry name" value="PECTINESTERASE 11-RELATED"/>
    <property type="match status" value="1"/>
</dbReference>
<feature type="domain" description="Pectinesterase catalytic" evidence="9">
    <location>
        <begin position="60"/>
        <end position="333"/>
    </location>
</feature>
<dbReference type="PANTHER" id="PTHR31321">
    <property type="entry name" value="ACYL-COA THIOESTER HYDROLASE YBHC-RELATED"/>
    <property type="match status" value="1"/>
</dbReference>
<dbReference type="EMBL" id="JBBNAF010000002">
    <property type="protein sequence ID" value="KAK9164169.1"/>
    <property type="molecule type" value="Genomic_DNA"/>
</dbReference>
<organism evidence="10 11">
    <name type="scientific">Stephania yunnanensis</name>
    <dbReference type="NCBI Taxonomy" id="152371"/>
    <lineage>
        <taxon>Eukaryota</taxon>
        <taxon>Viridiplantae</taxon>
        <taxon>Streptophyta</taxon>
        <taxon>Embryophyta</taxon>
        <taxon>Tracheophyta</taxon>
        <taxon>Spermatophyta</taxon>
        <taxon>Magnoliopsida</taxon>
        <taxon>Ranunculales</taxon>
        <taxon>Menispermaceae</taxon>
        <taxon>Menispermoideae</taxon>
        <taxon>Cissampelideae</taxon>
        <taxon>Stephania</taxon>
    </lineage>
</organism>
<evidence type="ECO:0000256" key="3">
    <source>
        <dbReference type="ARBA" id="ARBA00013229"/>
    </source>
</evidence>
<gene>
    <name evidence="10" type="ORF">Syun_005071</name>
</gene>
<comment type="catalytic activity">
    <reaction evidence="7">
        <text>[(1-&gt;4)-alpha-D-galacturonosyl methyl ester](n) + n H2O = [(1-&gt;4)-alpha-D-galacturonosyl](n) + n methanol + n H(+)</text>
        <dbReference type="Rhea" id="RHEA:22380"/>
        <dbReference type="Rhea" id="RHEA-COMP:14570"/>
        <dbReference type="Rhea" id="RHEA-COMP:14573"/>
        <dbReference type="ChEBI" id="CHEBI:15377"/>
        <dbReference type="ChEBI" id="CHEBI:15378"/>
        <dbReference type="ChEBI" id="CHEBI:17790"/>
        <dbReference type="ChEBI" id="CHEBI:140522"/>
        <dbReference type="ChEBI" id="CHEBI:140523"/>
        <dbReference type="EC" id="3.1.1.11"/>
    </reaction>
</comment>
<evidence type="ECO:0000256" key="1">
    <source>
        <dbReference type="ARBA" id="ARBA00005184"/>
    </source>
</evidence>
<evidence type="ECO:0000256" key="8">
    <source>
        <dbReference type="ARBA" id="ARBA00057335"/>
    </source>
</evidence>
<evidence type="ECO:0000256" key="4">
    <source>
        <dbReference type="ARBA" id="ARBA00022801"/>
    </source>
</evidence>
<keyword evidence="5" id="KW-0063">Aspartyl esterase</keyword>
<dbReference type="Gene3D" id="2.160.20.10">
    <property type="entry name" value="Single-stranded right-handed beta-helix, Pectin lyase-like"/>
    <property type="match status" value="1"/>
</dbReference>
<keyword evidence="6" id="KW-0325">Glycoprotein</keyword>
<proteinExistence type="inferred from homology"/>
<dbReference type="GO" id="GO:0030599">
    <property type="term" value="F:pectinesterase activity"/>
    <property type="evidence" value="ECO:0007669"/>
    <property type="project" value="UniProtKB-EC"/>
</dbReference>
<evidence type="ECO:0000256" key="2">
    <source>
        <dbReference type="ARBA" id="ARBA00008891"/>
    </source>
</evidence>
<comment type="function">
    <text evidence="8">Acts in the modification of cell walls via demethylesterification of cell wall pectin.</text>
</comment>
<comment type="similarity">
    <text evidence="2">Belongs to the pectinesterase family.</text>
</comment>
<dbReference type="Pfam" id="PF01095">
    <property type="entry name" value="Pectinesterase"/>
    <property type="match status" value="1"/>
</dbReference>
<evidence type="ECO:0000259" key="9">
    <source>
        <dbReference type="Pfam" id="PF01095"/>
    </source>
</evidence>
<dbReference type="InterPro" id="IPR012334">
    <property type="entry name" value="Pectin_lyas_fold"/>
</dbReference>
<dbReference type="EC" id="3.1.1.11" evidence="3"/>
<evidence type="ECO:0000256" key="5">
    <source>
        <dbReference type="ARBA" id="ARBA00023085"/>
    </source>
</evidence>
<dbReference type="InterPro" id="IPR011050">
    <property type="entry name" value="Pectin_lyase_fold/virulence"/>
</dbReference>
<evidence type="ECO:0000256" key="6">
    <source>
        <dbReference type="ARBA" id="ARBA00023180"/>
    </source>
</evidence>
<evidence type="ECO:0000256" key="7">
    <source>
        <dbReference type="ARBA" id="ARBA00047928"/>
    </source>
</evidence>
<comment type="caution">
    <text evidence="10">The sequence shown here is derived from an EMBL/GenBank/DDBJ whole genome shotgun (WGS) entry which is preliminary data.</text>
</comment>
<dbReference type="GO" id="GO:0042545">
    <property type="term" value="P:cell wall modification"/>
    <property type="evidence" value="ECO:0007669"/>
    <property type="project" value="InterPro"/>
</dbReference>